<name>A0ABS5TQE4_9ACTN</name>
<accession>A0ABS5TQE4</accession>
<sequence>MDAEPKDDVVRELMERIGGTRWGWAADELPAVLERLGWTWIEDDDLGVTVDPGPVAPEPRDARVAWQDSKVITTTLALFAPGRPANRTAAGALALGDEFERTLRVAVEVLGPPTARRHGFQQVASWR</sequence>
<keyword evidence="2" id="KW-1185">Reference proteome</keyword>
<dbReference type="Pfam" id="PF19818">
    <property type="entry name" value="DUF6301"/>
    <property type="match status" value="1"/>
</dbReference>
<dbReference type="EMBL" id="JAHBAY010000015">
    <property type="protein sequence ID" value="MBT0773048.1"/>
    <property type="molecule type" value="Genomic_DNA"/>
</dbReference>
<gene>
    <name evidence="1" type="ORF">KIH74_29160</name>
</gene>
<organism evidence="1 2">
    <name type="scientific">Kineosporia corallincola</name>
    <dbReference type="NCBI Taxonomy" id="2835133"/>
    <lineage>
        <taxon>Bacteria</taxon>
        <taxon>Bacillati</taxon>
        <taxon>Actinomycetota</taxon>
        <taxon>Actinomycetes</taxon>
        <taxon>Kineosporiales</taxon>
        <taxon>Kineosporiaceae</taxon>
        <taxon>Kineosporia</taxon>
    </lineage>
</organism>
<reference evidence="1 2" key="1">
    <citation type="submission" date="2021-05" db="EMBL/GenBank/DDBJ databases">
        <title>Kineosporia and Streptomyces sp. nov. two new marine actinobacteria isolated from Coral.</title>
        <authorList>
            <person name="Buangrab K."/>
            <person name="Sutthacheep M."/>
            <person name="Yeemin T."/>
            <person name="Harunari E."/>
            <person name="Igarashi Y."/>
            <person name="Kanchanasin P."/>
            <person name="Tanasupawat S."/>
            <person name="Phongsopitanun W."/>
        </authorList>
    </citation>
    <scope>NUCLEOTIDE SEQUENCE [LARGE SCALE GENOMIC DNA]</scope>
    <source>
        <strain evidence="1 2">J2-2</strain>
    </source>
</reference>
<evidence type="ECO:0000313" key="1">
    <source>
        <dbReference type="EMBL" id="MBT0773048.1"/>
    </source>
</evidence>
<protein>
    <submittedName>
        <fullName evidence="1">Uncharacterized protein</fullName>
    </submittedName>
</protein>
<evidence type="ECO:0000313" key="2">
    <source>
        <dbReference type="Proteomes" id="UP001197247"/>
    </source>
</evidence>
<dbReference type="Proteomes" id="UP001197247">
    <property type="component" value="Unassembled WGS sequence"/>
</dbReference>
<dbReference type="InterPro" id="IPR046268">
    <property type="entry name" value="DUF6301"/>
</dbReference>
<proteinExistence type="predicted"/>
<dbReference type="RefSeq" id="WP_214159584.1">
    <property type="nucleotide sequence ID" value="NZ_JAHBAY010000015.1"/>
</dbReference>
<comment type="caution">
    <text evidence="1">The sequence shown here is derived from an EMBL/GenBank/DDBJ whole genome shotgun (WGS) entry which is preliminary data.</text>
</comment>